<protein>
    <submittedName>
        <fullName evidence="3">DUF2076 domain-containing protein</fullName>
    </submittedName>
</protein>
<sequence length="276" mass="28457">MNDEERRIITQYVERVAGAAPAPAPSSPSPWGGSVPSTQARPNLPPVDREADALIADLFARYPEARYRITQTAFVQEAALVEAQNRIRQLEWEVENARRQAQSSQQSRGGLFGGMFGGGGGRPAPQPMSPPPQPVYPPGYNPGMLQPQRGGSGFLGTALTTAAGVAGGMVLGNMLMGALSGHGGAAHAAAFESGGGDFAQEAVPTSSPWSDPGAAAASQGWGSTPDAPQNDATGAGYDDPGYGTDNVNYNPNDAGYDQGNAGYDSNDAGGDYDDEV</sequence>
<proteinExistence type="predicted"/>
<reference evidence="3 4" key="1">
    <citation type="submission" date="2023-08" db="EMBL/GenBank/DDBJ databases">
        <title>The draft genome sequence of Paracraurococcus sp. LOR1-02.</title>
        <authorList>
            <person name="Kingkaew E."/>
            <person name="Tanasupawat S."/>
        </authorList>
    </citation>
    <scope>NUCLEOTIDE SEQUENCE [LARGE SCALE GENOMIC DNA]</scope>
    <source>
        <strain evidence="3 4">LOR1-02</strain>
    </source>
</reference>
<dbReference type="InterPro" id="IPR018648">
    <property type="entry name" value="DUF2076"/>
</dbReference>
<feature type="compositionally biased region" description="Polar residues" evidence="2">
    <location>
        <begin position="220"/>
        <end position="232"/>
    </location>
</feature>
<keyword evidence="1" id="KW-0175">Coiled coil</keyword>
<name>A0ABT9DSN1_9PROT</name>
<evidence type="ECO:0000313" key="3">
    <source>
        <dbReference type="EMBL" id="MDO9706907.1"/>
    </source>
</evidence>
<accession>A0ABT9DSN1</accession>
<comment type="caution">
    <text evidence="3">The sequence shown here is derived from an EMBL/GenBank/DDBJ whole genome shotgun (WGS) entry which is preliminary data.</text>
</comment>
<dbReference type="RefSeq" id="WP_305101777.1">
    <property type="nucleotide sequence ID" value="NZ_JAUTWS010000001.1"/>
</dbReference>
<dbReference type="EMBL" id="JAUTWS010000001">
    <property type="protein sequence ID" value="MDO9706907.1"/>
    <property type="molecule type" value="Genomic_DNA"/>
</dbReference>
<gene>
    <name evidence="3" type="ORF">Q7A36_01040</name>
</gene>
<evidence type="ECO:0000256" key="1">
    <source>
        <dbReference type="SAM" id="Coils"/>
    </source>
</evidence>
<keyword evidence="4" id="KW-1185">Reference proteome</keyword>
<evidence type="ECO:0000256" key="2">
    <source>
        <dbReference type="SAM" id="MobiDB-lite"/>
    </source>
</evidence>
<organism evidence="3 4">
    <name type="scientific">Paracraurococcus lichenis</name>
    <dbReference type="NCBI Taxonomy" id="3064888"/>
    <lineage>
        <taxon>Bacteria</taxon>
        <taxon>Pseudomonadati</taxon>
        <taxon>Pseudomonadota</taxon>
        <taxon>Alphaproteobacteria</taxon>
        <taxon>Acetobacterales</taxon>
        <taxon>Roseomonadaceae</taxon>
        <taxon>Paracraurococcus</taxon>
    </lineage>
</organism>
<dbReference type="Proteomes" id="UP001243009">
    <property type="component" value="Unassembled WGS sequence"/>
</dbReference>
<feature type="region of interest" description="Disordered" evidence="2">
    <location>
        <begin position="199"/>
        <end position="276"/>
    </location>
</feature>
<feature type="region of interest" description="Disordered" evidence="2">
    <location>
        <begin position="18"/>
        <end position="45"/>
    </location>
</feature>
<feature type="coiled-coil region" evidence="1">
    <location>
        <begin position="80"/>
        <end position="107"/>
    </location>
</feature>
<evidence type="ECO:0000313" key="4">
    <source>
        <dbReference type="Proteomes" id="UP001243009"/>
    </source>
</evidence>
<dbReference type="Pfam" id="PF09849">
    <property type="entry name" value="DUF2076"/>
    <property type="match status" value="1"/>
</dbReference>